<dbReference type="InterPro" id="IPR000014">
    <property type="entry name" value="PAS"/>
</dbReference>
<evidence type="ECO:0000256" key="4">
    <source>
        <dbReference type="ARBA" id="ARBA00022989"/>
    </source>
</evidence>
<evidence type="ECO:0000256" key="6">
    <source>
        <dbReference type="SAM" id="Phobius"/>
    </source>
</evidence>
<dbReference type="InterPro" id="IPR036890">
    <property type="entry name" value="HATPase_C_sf"/>
</dbReference>
<organism evidence="10 11">
    <name type="scientific">Natronogracilivirga saccharolytica</name>
    <dbReference type="NCBI Taxonomy" id="2812953"/>
    <lineage>
        <taxon>Bacteria</taxon>
        <taxon>Pseudomonadati</taxon>
        <taxon>Balneolota</taxon>
        <taxon>Balneolia</taxon>
        <taxon>Balneolales</taxon>
        <taxon>Cyclonatronaceae</taxon>
        <taxon>Natronogracilivirga</taxon>
    </lineage>
</organism>
<feature type="transmembrane region" description="Helical" evidence="6">
    <location>
        <begin position="173"/>
        <end position="192"/>
    </location>
</feature>
<gene>
    <name evidence="10" type="ORF">NATSA_07670</name>
</gene>
<dbReference type="Pfam" id="PF07568">
    <property type="entry name" value="HisKA_2"/>
    <property type="match status" value="1"/>
</dbReference>
<dbReference type="InterPro" id="IPR000700">
    <property type="entry name" value="PAS-assoc_C"/>
</dbReference>
<evidence type="ECO:0000313" key="11">
    <source>
        <dbReference type="Proteomes" id="UP000673975"/>
    </source>
</evidence>
<dbReference type="InterPro" id="IPR003594">
    <property type="entry name" value="HATPase_dom"/>
</dbReference>
<feature type="transmembrane region" description="Helical" evidence="6">
    <location>
        <begin position="76"/>
        <end position="102"/>
    </location>
</feature>
<dbReference type="Gene3D" id="3.30.565.10">
    <property type="entry name" value="Histidine kinase-like ATPase, C-terminal domain"/>
    <property type="match status" value="1"/>
</dbReference>
<proteinExistence type="predicted"/>
<dbReference type="InterPro" id="IPR011620">
    <property type="entry name" value="Sig_transdc_His_kinase_LytS_TM"/>
</dbReference>
<dbReference type="SUPFAM" id="SSF55874">
    <property type="entry name" value="ATPase domain of HSP90 chaperone/DNA topoisomerase II/histidine kinase"/>
    <property type="match status" value="1"/>
</dbReference>
<dbReference type="PANTHER" id="PTHR43065">
    <property type="entry name" value="SENSOR HISTIDINE KINASE"/>
    <property type="match status" value="1"/>
</dbReference>
<dbReference type="Proteomes" id="UP000673975">
    <property type="component" value="Unassembled WGS sequence"/>
</dbReference>
<evidence type="ECO:0000256" key="2">
    <source>
        <dbReference type="ARBA" id="ARBA00022475"/>
    </source>
</evidence>
<reference evidence="10" key="1">
    <citation type="submission" date="2021-02" db="EMBL/GenBank/DDBJ databases">
        <title>Natronogracilivirga saccharolytica gen. nov. sp. nov. a new anaerobic, haloalkiliphilic carbohydrate-fermenting bacterium from soda lake and proposing of Cyclonatronumiaceae fam. nov. in the phylum Balneolaeota.</title>
        <authorList>
            <person name="Zhilina T.N."/>
            <person name="Sorokin D.Y."/>
            <person name="Zavarzina D.G."/>
            <person name="Toshchakov S.V."/>
            <person name="Kublanov I.V."/>
        </authorList>
    </citation>
    <scope>NUCLEOTIDE SEQUENCE</scope>
    <source>
        <strain evidence="10">Z-1702</strain>
    </source>
</reference>
<feature type="transmembrane region" description="Helical" evidence="6">
    <location>
        <begin position="109"/>
        <end position="129"/>
    </location>
</feature>
<feature type="domain" description="Histidine kinase" evidence="7">
    <location>
        <begin position="342"/>
        <end position="532"/>
    </location>
</feature>
<dbReference type="GO" id="GO:0005886">
    <property type="term" value="C:plasma membrane"/>
    <property type="evidence" value="ECO:0007669"/>
    <property type="project" value="UniProtKB-SubCell"/>
</dbReference>
<dbReference type="GO" id="GO:0071555">
    <property type="term" value="P:cell wall organization"/>
    <property type="evidence" value="ECO:0007669"/>
    <property type="project" value="InterPro"/>
</dbReference>
<dbReference type="Gene3D" id="3.30.450.20">
    <property type="entry name" value="PAS domain"/>
    <property type="match status" value="1"/>
</dbReference>
<evidence type="ECO:0000256" key="1">
    <source>
        <dbReference type="ARBA" id="ARBA00004651"/>
    </source>
</evidence>
<keyword evidence="4 6" id="KW-1133">Transmembrane helix</keyword>
<dbReference type="Gene3D" id="1.10.1760.20">
    <property type="match status" value="1"/>
</dbReference>
<dbReference type="Pfam" id="PF07694">
    <property type="entry name" value="5TM-5TMR_LYT"/>
    <property type="match status" value="1"/>
</dbReference>
<dbReference type="PANTHER" id="PTHR43065:SF23">
    <property type="entry name" value="SENSOR HISTIDINE KINASE PDTAS"/>
    <property type="match status" value="1"/>
</dbReference>
<comment type="caution">
    <text evidence="10">The sequence shown here is derived from an EMBL/GenBank/DDBJ whole genome shotgun (WGS) entry which is preliminary data.</text>
</comment>
<evidence type="ECO:0000259" key="9">
    <source>
        <dbReference type="PROSITE" id="PS50113"/>
    </source>
</evidence>
<feature type="transmembrane region" description="Helical" evidence="6">
    <location>
        <begin position="141"/>
        <end position="161"/>
    </location>
</feature>
<dbReference type="PROSITE" id="PS50112">
    <property type="entry name" value="PAS"/>
    <property type="match status" value="1"/>
</dbReference>
<sequence length="532" mass="59686">MQNFLALTDMIVPEIIYNLSLLGVLLLVSNLLNDRFDAASWKGRVAQGVLFGAIAVVGMSYPFTFVEGVIFDGRTIVVGIATIFFGPLTGAISVIMTILFRIWLGGDGVIMGMMTTLTAFVLGWVFHVVKQNNDNGQITLPQLFVYSMMVHLMMAFYVHALPENIADDVFQNVAISFVVIYPLITIIIGKVLNDHHRGKEYVGKLQQSEEKFRLLIESSDDVIFTMDTDLRHTGVYGTWMKRINMEPEDFIGKRAADIVGEKEGQWYETCYRKALSGEVVVYEWETPAPDGMVKYQSKVSPIRNREGEIIGIVGIGRNITELKETQKKLARSLREKDVLLSEIHHRVKNNMAIISSLLSLQSEYIANEEARSIFRDTENRIRSMALVHEIVYEQTDFVEINAAKLISRIVDLLSNSFGLESRGIRVETDLEEIILDFNHSVPCTLLINELITNAARHAFRNHGEGTIFVRLSRANGKNEIEISDDGVGVDNVDQLYNPVSFGTTIIHGLVQQLRGDISFESNGGGLTVNIRF</sequence>
<evidence type="ECO:0000259" key="8">
    <source>
        <dbReference type="PROSITE" id="PS50112"/>
    </source>
</evidence>
<dbReference type="PROSITE" id="PS50109">
    <property type="entry name" value="HIS_KIN"/>
    <property type="match status" value="1"/>
</dbReference>
<dbReference type="SUPFAM" id="SSF55785">
    <property type="entry name" value="PYP-like sensor domain (PAS domain)"/>
    <property type="match status" value="1"/>
</dbReference>
<dbReference type="EMBL" id="JAFIDN010000005">
    <property type="protein sequence ID" value="MBP3192537.1"/>
    <property type="molecule type" value="Genomic_DNA"/>
</dbReference>
<dbReference type="GO" id="GO:0000155">
    <property type="term" value="F:phosphorelay sensor kinase activity"/>
    <property type="evidence" value="ECO:0007669"/>
    <property type="project" value="InterPro"/>
</dbReference>
<name>A0A8J7RT86_9BACT</name>
<feature type="domain" description="PAC" evidence="9">
    <location>
        <begin position="275"/>
        <end position="331"/>
    </location>
</feature>
<evidence type="ECO:0000259" key="7">
    <source>
        <dbReference type="PROSITE" id="PS50109"/>
    </source>
</evidence>
<keyword evidence="3 6" id="KW-0812">Transmembrane</keyword>
<feature type="transmembrane region" description="Helical" evidence="6">
    <location>
        <begin position="15"/>
        <end position="33"/>
    </location>
</feature>
<dbReference type="AlphaFoldDB" id="A0A8J7RT86"/>
<protein>
    <submittedName>
        <fullName evidence="10">PAS domain S-box protein</fullName>
    </submittedName>
</protein>
<feature type="domain" description="PAS" evidence="8">
    <location>
        <begin position="208"/>
        <end position="278"/>
    </location>
</feature>
<keyword evidence="2" id="KW-1003">Cell membrane</keyword>
<dbReference type="InterPro" id="IPR035965">
    <property type="entry name" value="PAS-like_dom_sf"/>
</dbReference>
<dbReference type="PROSITE" id="PS50113">
    <property type="entry name" value="PAC"/>
    <property type="match status" value="1"/>
</dbReference>
<dbReference type="InterPro" id="IPR013656">
    <property type="entry name" value="PAS_4"/>
</dbReference>
<dbReference type="Pfam" id="PF02518">
    <property type="entry name" value="HATPase_c"/>
    <property type="match status" value="1"/>
</dbReference>
<accession>A0A8J7RT86</accession>
<dbReference type="InterPro" id="IPR005467">
    <property type="entry name" value="His_kinase_dom"/>
</dbReference>
<dbReference type="InterPro" id="IPR011495">
    <property type="entry name" value="Sig_transdc_His_kin_sub2_dim/P"/>
</dbReference>
<dbReference type="Pfam" id="PF08448">
    <property type="entry name" value="PAS_4"/>
    <property type="match status" value="1"/>
</dbReference>
<dbReference type="NCBIfam" id="TIGR00229">
    <property type="entry name" value="sensory_box"/>
    <property type="match status" value="1"/>
</dbReference>
<feature type="transmembrane region" description="Helical" evidence="6">
    <location>
        <begin position="45"/>
        <end position="64"/>
    </location>
</feature>
<keyword evidence="5 6" id="KW-0472">Membrane</keyword>
<evidence type="ECO:0000256" key="5">
    <source>
        <dbReference type="ARBA" id="ARBA00023136"/>
    </source>
</evidence>
<dbReference type="RefSeq" id="WP_210511438.1">
    <property type="nucleotide sequence ID" value="NZ_JAFIDN010000005.1"/>
</dbReference>
<keyword evidence="11" id="KW-1185">Reference proteome</keyword>
<evidence type="ECO:0000256" key="3">
    <source>
        <dbReference type="ARBA" id="ARBA00022692"/>
    </source>
</evidence>
<evidence type="ECO:0000313" key="10">
    <source>
        <dbReference type="EMBL" id="MBP3192537.1"/>
    </source>
</evidence>
<comment type="subcellular location">
    <subcellularLocation>
        <location evidence="1">Cell membrane</location>
        <topology evidence="1">Multi-pass membrane protein</topology>
    </subcellularLocation>
</comment>